<evidence type="ECO:0000256" key="1">
    <source>
        <dbReference type="ARBA" id="ARBA00004141"/>
    </source>
</evidence>
<evidence type="ECO:0000256" key="4">
    <source>
        <dbReference type="ARBA" id="ARBA00022989"/>
    </source>
</evidence>
<dbReference type="SUPFAM" id="SSF103473">
    <property type="entry name" value="MFS general substrate transporter"/>
    <property type="match status" value="1"/>
</dbReference>
<dbReference type="PANTHER" id="PTHR23502:SF163">
    <property type="entry name" value="MAJOR FACILITATOR SUPERFAMILY (MFS) PROFILE DOMAIN-CONTAINING PROTEIN"/>
    <property type="match status" value="1"/>
</dbReference>
<dbReference type="FunFam" id="1.20.1250.20:FF:000082">
    <property type="entry name" value="MFS multidrug transporter, putative"/>
    <property type="match status" value="1"/>
</dbReference>
<dbReference type="InterPro" id="IPR011701">
    <property type="entry name" value="MFS"/>
</dbReference>
<evidence type="ECO:0000256" key="6">
    <source>
        <dbReference type="SAM" id="Phobius"/>
    </source>
</evidence>
<dbReference type="Proteomes" id="UP000800092">
    <property type="component" value="Unassembled WGS sequence"/>
</dbReference>
<dbReference type="InterPro" id="IPR020846">
    <property type="entry name" value="MFS_dom"/>
</dbReference>
<feature type="transmembrane region" description="Helical" evidence="6">
    <location>
        <begin position="173"/>
        <end position="194"/>
    </location>
</feature>
<feature type="transmembrane region" description="Helical" evidence="6">
    <location>
        <begin position="313"/>
        <end position="334"/>
    </location>
</feature>
<keyword evidence="9" id="KW-1185">Reference proteome</keyword>
<evidence type="ECO:0000313" key="9">
    <source>
        <dbReference type="Proteomes" id="UP000800092"/>
    </source>
</evidence>
<feature type="domain" description="Major facilitator superfamily (MFS) profile" evidence="7">
    <location>
        <begin position="46"/>
        <end position="474"/>
    </location>
</feature>
<proteinExistence type="inferred from homology"/>
<feature type="transmembrane region" description="Helical" evidence="6">
    <location>
        <begin position="121"/>
        <end position="143"/>
    </location>
</feature>
<dbReference type="CDD" id="cd17323">
    <property type="entry name" value="MFS_Tpo1_MDR_like"/>
    <property type="match status" value="1"/>
</dbReference>
<dbReference type="EMBL" id="ML991816">
    <property type="protein sequence ID" value="KAF2232337.1"/>
    <property type="molecule type" value="Genomic_DNA"/>
</dbReference>
<organism evidence="8 9">
    <name type="scientific">Viridothelium virens</name>
    <name type="common">Speckled blister lichen</name>
    <name type="synonym">Trypethelium virens</name>
    <dbReference type="NCBI Taxonomy" id="1048519"/>
    <lineage>
        <taxon>Eukaryota</taxon>
        <taxon>Fungi</taxon>
        <taxon>Dikarya</taxon>
        <taxon>Ascomycota</taxon>
        <taxon>Pezizomycotina</taxon>
        <taxon>Dothideomycetes</taxon>
        <taxon>Dothideomycetes incertae sedis</taxon>
        <taxon>Trypetheliales</taxon>
        <taxon>Trypetheliaceae</taxon>
        <taxon>Viridothelium</taxon>
    </lineage>
</organism>
<evidence type="ECO:0000259" key="7">
    <source>
        <dbReference type="PROSITE" id="PS50850"/>
    </source>
</evidence>
<dbReference type="Pfam" id="PF07690">
    <property type="entry name" value="MFS_1"/>
    <property type="match status" value="1"/>
</dbReference>
<sequence length="484" mass="52658">MAVASKKDIVTNAESEKAGSEKIVDFDGPDDKTNPINWRPWHKWLTVVLISLMTLIVNLATVMCAPAAPQILAEFKITSGLYSTILVSIWELGEVAGPLIIAPLAELYGKLPVYDIAKMLFIVFSVGAGGSRSLTGIIVCRFLNGVAVASGTLNPGIVGDLFLQEQRGRAMSVMSLAVLLGPTLGPIIGGYLSQAYGWRWAFWFTAFITAVLEVAFVVIFRETYKVTILRRKVAHARKKTGDGSLRPKEDLALSRGLLLGRALVRPLKIMCLSPIVILLALYTAIVYGVQYLIMTTITETFEDAYGFKEGPVGHSFLGLGIGIGIGVFDCGATLDWYLKRKAAKTNGPMKPEHRLPLQVIGGCLIPISLFIYGWKIEYRVHWIVPILSTSLIGFGLIATTIPTATYLVDSFGVYAASSLAALSVWKYLSGALLPLAEPPLYARLGFGWGNSILGFLALALISAPLLLLRYSERLRTSSKFKINL</sequence>
<feature type="transmembrane region" description="Helical" evidence="6">
    <location>
        <begin position="80"/>
        <end position="101"/>
    </location>
</feature>
<dbReference type="GO" id="GO:0016020">
    <property type="term" value="C:membrane"/>
    <property type="evidence" value="ECO:0007669"/>
    <property type="project" value="UniProtKB-SubCell"/>
</dbReference>
<feature type="transmembrane region" description="Helical" evidence="6">
    <location>
        <begin position="448"/>
        <end position="468"/>
    </location>
</feature>
<dbReference type="AlphaFoldDB" id="A0A6A6H377"/>
<accession>A0A6A6H377</accession>
<reference evidence="8" key="1">
    <citation type="journal article" date="2020" name="Stud. Mycol.">
        <title>101 Dothideomycetes genomes: a test case for predicting lifestyles and emergence of pathogens.</title>
        <authorList>
            <person name="Haridas S."/>
            <person name="Albert R."/>
            <person name="Binder M."/>
            <person name="Bloem J."/>
            <person name="Labutti K."/>
            <person name="Salamov A."/>
            <person name="Andreopoulos B."/>
            <person name="Baker S."/>
            <person name="Barry K."/>
            <person name="Bills G."/>
            <person name="Bluhm B."/>
            <person name="Cannon C."/>
            <person name="Castanera R."/>
            <person name="Culley D."/>
            <person name="Daum C."/>
            <person name="Ezra D."/>
            <person name="Gonzalez J."/>
            <person name="Henrissat B."/>
            <person name="Kuo A."/>
            <person name="Liang C."/>
            <person name="Lipzen A."/>
            <person name="Lutzoni F."/>
            <person name="Magnuson J."/>
            <person name="Mondo S."/>
            <person name="Nolan M."/>
            <person name="Ohm R."/>
            <person name="Pangilinan J."/>
            <person name="Park H.-J."/>
            <person name="Ramirez L."/>
            <person name="Alfaro M."/>
            <person name="Sun H."/>
            <person name="Tritt A."/>
            <person name="Yoshinaga Y."/>
            <person name="Zwiers L.-H."/>
            <person name="Turgeon B."/>
            <person name="Goodwin S."/>
            <person name="Spatafora J."/>
            <person name="Crous P."/>
            <person name="Grigoriev I."/>
        </authorList>
    </citation>
    <scope>NUCLEOTIDE SEQUENCE</scope>
    <source>
        <strain evidence="8">Tuck. ex Michener</strain>
    </source>
</reference>
<feature type="transmembrane region" description="Helical" evidence="6">
    <location>
        <begin position="44"/>
        <end position="68"/>
    </location>
</feature>
<dbReference type="GO" id="GO:0022857">
    <property type="term" value="F:transmembrane transporter activity"/>
    <property type="evidence" value="ECO:0007669"/>
    <property type="project" value="InterPro"/>
</dbReference>
<dbReference type="InterPro" id="IPR036259">
    <property type="entry name" value="MFS_trans_sf"/>
</dbReference>
<feature type="transmembrane region" description="Helical" evidence="6">
    <location>
        <begin position="380"/>
        <end position="399"/>
    </location>
</feature>
<comment type="similarity">
    <text evidence="2">Belongs to the major facilitator superfamily.</text>
</comment>
<keyword evidence="4 6" id="KW-1133">Transmembrane helix</keyword>
<comment type="subcellular location">
    <subcellularLocation>
        <location evidence="1">Membrane</location>
        <topology evidence="1">Multi-pass membrane protein</topology>
    </subcellularLocation>
</comment>
<name>A0A6A6H377_VIRVR</name>
<evidence type="ECO:0000256" key="2">
    <source>
        <dbReference type="ARBA" id="ARBA00008335"/>
    </source>
</evidence>
<dbReference type="PANTHER" id="PTHR23502">
    <property type="entry name" value="MAJOR FACILITATOR SUPERFAMILY"/>
    <property type="match status" value="1"/>
</dbReference>
<evidence type="ECO:0000256" key="3">
    <source>
        <dbReference type="ARBA" id="ARBA00022692"/>
    </source>
</evidence>
<evidence type="ECO:0000256" key="5">
    <source>
        <dbReference type="ARBA" id="ARBA00023136"/>
    </source>
</evidence>
<feature type="transmembrane region" description="Helical" evidence="6">
    <location>
        <begin position="355"/>
        <end position="374"/>
    </location>
</feature>
<dbReference type="OrthoDB" id="5296287at2759"/>
<protein>
    <submittedName>
        <fullName evidence="8">Fluconazole resistance protein 1</fullName>
    </submittedName>
</protein>
<dbReference type="Gene3D" id="1.20.1250.20">
    <property type="entry name" value="MFS general substrate transporter like domains"/>
    <property type="match status" value="1"/>
</dbReference>
<gene>
    <name evidence="8" type="ORF">EV356DRAFT_450206</name>
</gene>
<keyword evidence="5 6" id="KW-0472">Membrane</keyword>
<feature type="transmembrane region" description="Helical" evidence="6">
    <location>
        <begin position="269"/>
        <end position="293"/>
    </location>
</feature>
<feature type="transmembrane region" description="Helical" evidence="6">
    <location>
        <begin position="411"/>
        <end position="428"/>
    </location>
</feature>
<dbReference type="PROSITE" id="PS50850">
    <property type="entry name" value="MFS"/>
    <property type="match status" value="1"/>
</dbReference>
<evidence type="ECO:0000313" key="8">
    <source>
        <dbReference type="EMBL" id="KAF2232337.1"/>
    </source>
</evidence>
<feature type="transmembrane region" description="Helical" evidence="6">
    <location>
        <begin position="200"/>
        <end position="220"/>
    </location>
</feature>
<keyword evidence="3 6" id="KW-0812">Transmembrane</keyword>